<dbReference type="InterPro" id="IPR052895">
    <property type="entry name" value="HetReg/Transcr_Mod"/>
</dbReference>
<accession>A0A9P5BAB5</accession>
<dbReference type="InterPro" id="IPR010730">
    <property type="entry name" value="HET"/>
</dbReference>
<feature type="domain" description="Heterokaryon incompatibility" evidence="1">
    <location>
        <begin position="78"/>
        <end position="201"/>
    </location>
</feature>
<evidence type="ECO:0000313" key="3">
    <source>
        <dbReference type="Proteomes" id="UP000737391"/>
    </source>
</evidence>
<proteinExistence type="predicted"/>
<keyword evidence="3" id="KW-1185">Reference proteome</keyword>
<dbReference type="Proteomes" id="UP000737391">
    <property type="component" value="Unassembled WGS sequence"/>
</dbReference>
<organism evidence="2 3">
    <name type="scientific">Fusarium agapanthi</name>
    <dbReference type="NCBI Taxonomy" id="1803897"/>
    <lineage>
        <taxon>Eukaryota</taxon>
        <taxon>Fungi</taxon>
        <taxon>Dikarya</taxon>
        <taxon>Ascomycota</taxon>
        <taxon>Pezizomycotina</taxon>
        <taxon>Sordariomycetes</taxon>
        <taxon>Hypocreomycetidae</taxon>
        <taxon>Hypocreales</taxon>
        <taxon>Nectriaceae</taxon>
        <taxon>Fusarium</taxon>
        <taxon>Fusarium fujikuroi species complex</taxon>
    </lineage>
</organism>
<dbReference type="PANTHER" id="PTHR24148">
    <property type="entry name" value="ANKYRIN REPEAT DOMAIN-CONTAINING PROTEIN 39 HOMOLOG-RELATED"/>
    <property type="match status" value="1"/>
</dbReference>
<dbReference type="Pfam" id="PF06985">
    <property type="entry name" value="HET"/>
    <property type="match status" value="1"/>
</dbReference>
<gene>
    <name evidence="2" type="ORF">FAGAP_6779</name>
</gene>
<dbReference type="EMBL" id="LUFC02000470">
    <property type="protein sequence ID" value="KAF4497020.1"/>
    <property type="molecule type" value="Genomic_DNA"/>
</dbReference>
<dbReference type="OrthoDB" id="2157530at2759"/>
<sequence length="467" mass="53443">MVSIVKEHLTLASALNTFGEVGLQMNSDIKYDQLEDPDHWIRLIKLEPSPSESTSDTEIPDLLVCNIEEYIRGDSRRYTALSYVRKSPDSPKGPRWLWVDQLCINQANEVEKSHQVHQMHDIYREADQVIAWLGNGDKSSDLICHLMRDTGRALRSSDLEALQKLYPGNAKEGSIDLEAAKAAFHDYCQRRYWQRLWIMQEFCYYRDHFGLFPDYSMTVEEVYRETAYKILEQGTIDVLMYCQRPRELAPLPSRVPDWTSGTYTAIPRFPYFDTATFEGIFVDKVQEIRATWDPNWLKPINQTAVQQWLKSIRRFCDSSPRIRVGEERLDAARIGILDGTTWFSTVPYQGWGSRCAEDVENLQRLETEEGEKGEDVSSAEDSFYASALMRMHTRRAFMTSTGFVGVGPLDMQPGDEVCILLGGKAPYLLRAQGDESYTLVGEAYVHGIMHGELLKGGPRNLGNFDVK</sequence>
<dbReference type="PANTHER" id="PTHR24148:SF64">
    <property type="entry name" value="HETEROKARYON INCOMPATIBILITY DOMAIN-CONTAINING PROTEIN"/>
    <property type="match status" value="1"/>
</dbReference>
<evidence type="ECO:0000259" key="1">
    <source>
        <dbReference type="Pfam" id="PF06985"/>
    </source>
</evidence>
<name>A0A9P5BAB5_9HYPO</name>
<dbReference type="Pfam" id="PF26639">
    <property type="entry name" value="Het-6_barrel"/>
    <property type="match status" value="1"/>
</dbReference>
<dbReference type="AlphaFoldDB" id="A0A9P5BAB5"/>
<protein>
    <submittedName>
        <fullName evidence="2">Heterokaryon incompatibility</fullName>
    </submittedName>
</protein>
<reference evidence="2" key="1">
    <citation type="submission" date="2020-01" db="EMBL/GenBank/DDBJ databases">
        <title>Identification and distribution of gene clusters putatively required for synthesis of sphingolipid metabolism inhibitors in phylogenetically diverse species of the filamentous fungus Fusarium.</title>
        <authorList>
            <person name="Kim H.-S."/>
            <person name="Busman M."/>
            <person name="Brown D.W."/>
            <person name="Divon H."/>
            <person name="Uhlig S."/>
            <person name="Proctor R.H."/>
        </authorList>
    </citation>
    <scope>NUCLEOTIDE SEQUENCE</scope>
    <source>
        <strain evidence="2">NRRL 31653</strain>
    </source>
</reference>
<comment type="caution">
    <text evidence="2">The sequence shown here is derived from an EMBL/GenBank/DDBJ whole genome shotgun (WGS) entry which is preliminary data.</text>
</comment>
<evidence type="ECO:0000313" key="2">
    <source>
        <dbReference type="EMBL" id="KAF4497020.1"/>
    </source>
</evidence>